<evidence type="ECO:0000256" key="1">
    <source>
        <dbReference type="ARBA" id="ARBA00007315"/>
    </source>
</evidence>
<dbReference type="PANTHER" id="PTHR23339">
    <property type="entry name" value="TYROSINE SPECIFIC PROTEIN PHOSPHATASE AND DUAL SPECIFICITY PROTEIN PHOSPHATASE"/>
    <property type="match status" value="1"/>
</dbReference>
<dbReference type="PROSITE" id="PS00383">
    <property type="entry name" value="TYR_PHOSPHATASE_1"/>
    <property type="match status" value="1"/>
</dbReference>
<dbReference type="InterPro" id="IPR029260">
    <property type="entry name" value="DSPn"/>
</dbReference>
<dbReference type="Gene3D" id="3.90.190.10">
    <property type="entry name" value="Protein tyrosine phosphatase superfamily"/>
    <property type="match status" value="2"/>
</dbReference>
<feature type="domain" description="Tyrosine-protein phosphatase" evidence="6">
    <location>
        <begin position="170"/>
        <end position="325"/>
    </location>
</feature>
<dbReference type="PROSITE" id="PS50056">
    <property type="entry name" value="TYR_PHOSPHATASE_2"/>
    <property type="match status" value="1"/>
</dbReference>
<evidence type="ECO:0000256" key="3">
    <source>
        <dbReference type="ARBA" id="ARBA00022801"/>
    </source>
</evidence>
<dbReference type="Proteomes" id="UP001162131">
    <property type="component" value="Unassembled WGS sequence"/>
</dbReference>
<dbReference type="EC" id="3.1.3.48" evidence="2"/>
<keyword evidence="9" id="KW-1185">Reference proteome</keyword>
<comment type="similarity">
    <text evidence="1">Belongs to the protein-tyrosine phosphatase family. Non-receptor class CDC14 subfamily.</text>
</comment>
<dbReference type="InterPro" id="IPR029021">
    <property type="entry name" value="Prot-tyrosine_phosphatase-like"/>
</dbReference>
<evidence type="ECO:0000256" key="2">
    <source>
        <dbReference type="ARBA" id="ARBA00013064"/>
    </source>
</evidence>
<dbReference type="FunFam" id="3.90.190.10:FF:000006">
    <property type="entry name" value="Dual specificity protein phosphatase CDC14B"/>
    <property type="match status" value="1"/>
</dbReference>
<dbReference type="CDD" id="cd17657">
    <property type="entry name" value="CDC14_N"/>
    <property type="match status" value="1"/>
</dbReference>
<dbReference type="InterPro" id="IPR050561">
    <property type="entry name" value="PTP"/>
</dbReference>
<evidence type="ECO:0000256" key="4">
    <source>
        <dbReference type="ARBA" id="ARBA00022912"/>
    </source>
</evidence>
<dbReference type="EMBL" id="CAJZBQ010000018">
    <property type="protein sequence ID" value="CAG9317585.1"/>
    <property type="molecule type" value="Genomic_DNA"/>
</dbReference>
<gene>
    <name evidence="8" type="ORF">BSTOLATCC_MIC18829</name>
</gene>
<dbReference type="SMART" id="SM00195">
    <property type="entry name" value="DSPc"/>
    <property type="match status" value="1"/>
</dbReference>
<feature type="domain" description="Tyrosine specific protein phosphatases" evidence="7">
    <location>
        <begin position="246"/>
        <end position="312"/>
    </location>
</feature>
<protein>
    <recommendedName>
        <fullName evidence="2">protein-tyrosine-phosphatase</fullName>
        <ecNumber evidence="2">3.1.3.48</ecNumber>
    </recommendedName>
</protein>
<dbReference type="PROSITE" id="PS50054">
    <property type="entry name" value="TYR_PHOSPHATASE_DUAL"/>
    <property type="match status" value="1"/>
</dbReference>
<feature type="region of interest" description="Disordered" evidence="5">
    <location>
        <begin position="361"/>
        <end position="410"/>
    </location>
</feature>
<evidence type="ECO:0000313" key="9">
    <source>
        <dbReference type="Proteomes" id="UP001162131"/>
    </source>
</evidence>
<reference evidence="8" key="1">
    <citation type="submission" date="2021-09" db="EMBL/GenBank/DDBJ databases">
        <authorList>
            <consortium name="AG Swart"/>
            <person name="Singh M."/>
            <person name="Singh A."/>
            <person name="Seah K."/>
            <person name="Emmerich C."/>
        </authorList>
    </citation>
    <scope>NUCLEOTIDE SEQUENCE</scope>
    <source>
        <strain evidence="8">ATCC30299</strain>
    </source>
</reference>
<organism evidence="8 9">
    <name type="scientific">Blepharisma stoltei</name>
    <dbReference type="NCBI Taxonomy" id="1481888"/>
    <lineage>
        <taxon>Eukaryota</taxon>
        <taxon>Sar</taxon>
        <taxon>Alveolata</taxon>
        <taxon>Ciliophora</taxon>
        <taxon>Postciliodesmatophora</taxon>
        <taxon>Heterotrichea</taxon>
        <taxon>Heterotrichida</taxon>
        <taxon>Blepharismidae</taxon>
        <taxon>Blepharisma</taxon>
    </lineage>
</organism>
<dbReference type="InterPro" id="IPR016130">
    <property type="entry name" value="Tyr_Pase_AS"/>
</dbReference>
<evidence type="ECO:0000256" key="5">
    <source>
        <dbReference type="SAM" id="MobiDB-lite"/>
    </source>
</evidence>
<evidence type="ECO:0000313" key="8">
    <source>
        <dbReference type="EMBL" id="CAG9317585.1"/>
    </source>
</evidence>
<proteinExistence type="inferred from homology"/>
<dbReference type="InterPro" id="IPR044506">
    <property type="entry name" value="CDC14_C"/>
</dbReference>
<dbReference type="InterPro" id="IPR020422">
    <property type="entry name" value="TYR_PHOSPHATASE_DUAL_dom"/>
</dbReference>
<dbReference type="Pfam" id="PF14671">
    <property type="entry name" value="DSPn"/>
    <property type="match status" value="1"/>
</dbReference>
<evidence type="ECO:0000259" key="7">
    <source>
        <dbReference type="PROSITE" id="PS50056"/>
    </source>
</evidence>
<comment type="caution">
    <text evidence="8">The sequence shown here is derived from an EMBL/GenBank/DDBJ whole genome shotgun (WGS) entry which is preliminary data.</text>
</comment>
<keyword evidence="4" id="KW-0904">Protein phosphatase</keyword>
<name>A0AAU9IU78_9CILI</name>
<dbReference type="Pfam" id="PF22785">
    <property type="entry name" value="Tc-R-P"/>
    <property type="match status" value="1"/>
</dbReference>
<sequence>MSSAAEIIPDRLFWISERSPPRNKPKSCFFTIDNELVYEPFCEDFGPVNLSMVYRFCTQLDRLLKDPRYRDYHIYHYCSVDPTKRANAAFLMGAFQIVIMKKTANEAWRPFALLPSFMAFRDASYGPCYYECTILHCLRGLDRAIRLGWFDYQRFDLQFSEFHEKIENGDISWVIPGKLLAFSCPSERKEMGICNYTPEEYSLLFRKLGVSAVVRLNNKTYDEQRFIRNGINLFELFFVDGSVPSEEIVNRFNSIVEMEMGAVAVHCKAGLGRTGTLIGCYAIKNYHFPAEEFIGWCRICRPGSVLGPQQQFLIEYDLKTHRTYSVRDITNQISALSVEYSPSDRAKAVYGDQGQAQRLLTAKKAHRTPQSSPIPSVDRPRASTPAYDRPTVHTKIEQSPTRSPFKRPFQSSREYFSQYSPVHVNYGYRN</sequence>
<dbReference type="SUPFAM" id="SSF52799">
    <property type="entry name" value="(Phosphotyrosine protein) phosphatases II"/>
    <property type="match status" value="2"/>
</dbReference>
<dbReference type="AlphaFoldDB" id="A0AAU9IU78"/>
<dbReference type="InterPro" id="IPR000387">
    <property type="entry name" value="Tyr_Pase_dom"/>
</dbReference>
<dbReference type="GO" id="GO:0004725">
    <property type="term" value="F:protein tyrosine phosphatase activity"/>
    <property type="evidence" value="ECO:0007669"/>
    <property type="project" value="UniProtKB-EC"/>
</dbReference>
<accession>A0AAU9IU78</accession>
<evidence type="ECO:0000259" key="6">
    <source>
        <dbReference type="PROSITE" id="PS50054"/>
    </source>
</evidence>
<dbReference type="CDD" id="cd14499">
    <property type="entry name" value="CDC14_C"/>
    <property type="match status" value="1"/>
</dbReference>
<keyword evidence="3" id="KW-0378">Hydrolase</keyword>